<keyword evidence="2" id="KW-1185">Reference proteome</keyword>
<name>A0ACB6QUB3_9PLEO</name>
<comment type="caution">
    <text evidence="1">The sequence shown here is derived from an EMBL/GenBank/DDBJ whole genome shotgun (WGS) entry which is preliminary data.</text>
</comment>
<evidence type="ECO:0000313" key="2">
    <source>
        <dbReference type="Proteomes" id="UP000799755"/>
    </source>
</evidence>
<sequence>MCVHLTHFGPNSFLYQYLSQTFSILSCTIYCIAWTTGGCAWMGMPGQGTYSRSRHLHCKHFRPAKNTSRQGSPTLFLTWLFHCLWRALCVSQHLTNPKHKGLTRPTCFIGSHYVSVFVRKWLVWCVHESVCVCVRSGSA</sequence>
<organism evidence="1 2">
    <name type="scientific">Lindgomyces ingoldianus</name>
    <dbReference type="NCBI Taxonomy" id="673940"/>
    <lineage>
        <taxon>Eukaryota</taxon>
        <taxon>Fungi</taxon>
        <taxon>Dikarya</taxon>
        <taxon>Ascomycota</taxon>
        <taxon>Pezizomycotina</taxon>
        <taxon>Dothideomycetes</taxon>
        <taxon>Pleosporomycetidae</taxon>
        <taxon>Pleosporales</taxon>
        <taxon>Lindgomycetaceae</taxon>
        <taxon>Lindgomyces</taxon>
    </lineage>
</organism>
<reference evidence="1" key="1">
    <citation type="journal article" date="2020" name="Stud. Mycol.">
        <title>101 Dothideomycetes genomes: a test case for predicting lifestyles and emergence of pathogens.</title>
        <authorList>
            <person name="Haridas S."/>
            <person name="Albert R."/>
            <person name="Binder M."/>
            <person name="Bloem J."/>
            <person name="Labutti K."/>
            <person name="Salamov A."/>
            <person name="Andreopoulos B."/>
            <person name="Baker S."/>
            <person name="Barry K."/>
            <person name="Bills G."/>
            <person name="Bluhm B."/>
            <person name="Cannon C."/>
            <person name="Castanera R."/>
            <person name="Culley D."/>
            <person name="Daum C."/>
            <person name="Ezra D."/>
            <person name="Gonzalez J."/>
            <person name="Henrissat B."/>
            <person name="Kuo A."/>
            <person name="Liang C."/>
            <person name="Lipzen A."/>
            <person name="Lutzoni F."/>
            <person name="Magnuson J."/>
            <person name="Mondo S."/>
            <person name="Nolan M."/>
            <person name="Ohm R."/>
            <person name="Pangilinan J."/>
            <person name="Park H.-J."/>
            <person name="Ramirez L."/>
            <person name="Alfaro M."/>
            <person name="Sun H."/>
            <person name="Tritt A."/>
            <person name="Yoshinaga Y."/>
            <person name="Zwiers L.-H."/>
            <person name="Turgeon B."/>
            <person name="Goodwin S."/>
            <person name="Spatafora J."/>
            <person name="Crous P."/>
            <person name="Grigoriev I."/>
        </authorList>
    </citation>
    <scope>NUCLEOTIDE SEQUENCE</scope>
    <source>
        <strain evidence="1">ATCC 200398</strain>
    </source>
</reference>
<protein>
    <submittedName>
        <fullName evidence="1">Uncharacterized protein</fullName>
    </submittedName>
</protein>
<dbReference type="EMBL" id="MU003511">
    <property type="protein sequence ID" value="KAF2469672.1"/>
    <property type="molecule type" value="Genomic_DNA"/>
</dbReference>
<dbReference type="Proteomes" id="UP000799755">
    <property type="component" value="Unassembled WGS sequence"/>
</dbReference>
<gene>
    <name evidence="1" type="ORF">BDR25DRAFT_47019</name>
</gene>
<proteinExistence type="predicted"/>
<evidence type="ECO:0000313" key="1">
    <source>
        <dbReference type="EMBL" id="KAF2469672.1"/>
    </source>
</evidence>
<accession>A0ACB6QUB3</accession>